<name>A0A1Y2IPA0_TRAC3</name>
<evidence type="ECO:0000313" key="2">
    <source>
        <dbReference type="EMBL" id="OSD02948.1"/>
    </source>
</evidence>
<reference evidence="2 3" key="1">
    <citation type="journal article" date="2015" name="Biotechnol. Biofuels">
        <title>Enhanced degradation of softwood versus hardwood by the white-rot fungus Pycnoporus coccineus.</title>
        <authorList>
            <person name="Couturier M."/>
            <person name="Navarro D."/>
            <person name="Chevret D."/>
            <person name="Henrissat B."/>
            <person name="Piumi F."/>
            <person name="Ruiz-Duenas F.J."/>
            <person name="Martinez A.T."/>
            <person name="Grigoriev I.V."/>
            <person name="Riley R."/>
            <person name="Lipzen A."/>
            <person name="Berrin J.G."/>
            <person name="Master E.R."/>
            <person name="Rosso M.N."/>
        </authorList>
    </citation>
    <scope>NUCLEOTIDE SEQUENCE [LARGE SCALE GENOMIC DNA]</scope>
    <source>
        <strain evidence="2 3">BRFM310</strain>
    </source>
</reference>
<dbReference type="Proteomes" id="UP000193067">
    <property type="component" value="Unassembled WGS sequence"/>
</dbReference>
<feature type="compositionally biased region" description="Basic and acidic residues" evidence="1">
    <location>
        <begin position="242"/>
        <end position="253"/>
    </location>
</feature>
<dbReference type="AlphaFoldDB" id="A0A1Y2IPA0"/>
<dbReference type="OrthoDB" id="9970474at2759"/>
<sequence>MSTSSVATEHAVETQPAPWAVQAEAWWFITSLGHRPERGETLPLNYFPSQETQLYRASTVQEAFLGGRGSIALIRYSHSPIGAFNELCIIPGEFANPFETQSHRVTRSYVSSPQAVVNGRRNWGLPRELAEFVFTPSLDHQDATEVRVYPAVSFSPVPIEYASSPCFAALIKPVSWLPAIPTSLPRVKLCQPPLESSPAASHDGLVGVPKWHLLDCGDGKGRAKPFRFEPLLPPEELSSPDARAKGKPADRKQRLADGVGFPDMEPYSIGVHWTEMSMTLPQAIPLAGL</sequence>
<protein>
    <recommendedName>
        <fullName evidence="4">Acetoacetate decarboxylase</fullName>
    </recommendedName>
</protein>
<organism evidence="2 3">
    <name type="scientific">Trametes coccinea (strain BRFM310)</name>
    <name type="common">Pycnoporus coccineus</name>
    <dbReference type="NCBI Taxonomy" id="1353009"/>
    <lineage>
        <taxon>Eukaryota</taxon>
        <taxon>Fungi</taxon>
        <taxon>Dikarya</taxon>
        <taxon>Basidiomycota</taxon>
        <taxon>Agaricomycotina</taxon>
        <taxon>Agaricomycetes</taxon>
        <taxon>Polyporales</taxon>
        <taxon>Polyporaceae</taxon>
        <taxon>Trametes</taxon>
    </lineage>
</organism>
<dbReference type="PANTHER" id="PTHR40518">
    <property type="entry name" value="ACETOACETATE DECARBOXYLASE"/>
    <property type="match status" value="1"/>
</dbReference>
<evidence type="ECO:0000256" key="1">
    <source>
        <dbReference type="SAM" id="MobiDB-lite"/>
    </source>
</evidence>
<keyword evidence="3" id="KW-1185">Reference proteome</keyword>
<evidence type="ECO:0008006" key="4">
    <source>
        <dbReference type="Google" id="ProtNLM"/>
    </source>
</evidence>
<dbReference type="InterPro" id="IPR023375">
    <property type="entry name" value="ADC_dom_sf"/>
</dbReference>
<accession>A0A1Y2IPA0</accession>
<dbReference type="EMBL" id="KZ084102">
    <property type="protein sequence ID" value="OSD02948.1"/>
    <property type="molecule type" value="Genomic_DNA"/>
</dbReference>
<evidence type="ECO:0000313" key="3">
    <source>
        <dbReference type="Proteomes" id="UP000193067"/>
    </source>
</evidence>
<dbReference type="SUPFAM" id="SSF160104">
    <property type="entry name" value="Acetoacetate decarboxylase-like"/>
    <property type="match status" value="1"/>
</dbReference>
<dbReference type="PANTHER" id="PTHR40518:SF1">
    <property type="entry name" value="ACETOACETATE DECARBOXYLASE"/>
    <property type="match status" value="1"/>
</dbReference>
<gene>
    <name evidence="2" type="ORF">PYCCODRAFT_1424881</name>
</gene>
<feature type="region of interest" description="Disordered" evidence="1">
    <location>
        <begin position="225"/>
        <end position="253"/>
    </location>
</feature>
<proteinExistence type="predicted"/>